<reference evidence="2" key="1">
    <citation type="submission" date="2021-02" db="EMBL/GenBank/DDBJ databases">
        <authorList>
            <person name="Nowell W R."/>
        </authorList>
    </citation>
    <scope>NUCLEOTIDE SEQUENCE</scope>
</reference>
<dbReference type="EMBL" id="CAJOBJ010000058">
    <property type="protein sequence ID" value="CAF3790082.1"/>
    <property type="molecule type" value="Genomic_DNA"/>
</dbReference>
<feature type="transmembrane region" description="Helical" evidence="1">
    <location>
        <begin position="157"/>
        <end position="179"/>
    </location>
</feature>
<evidence type="ECO:0000313" key="2">
    <source>
        <dbReference type="EMBL" id="CAF3790082.1"/>
    </source>
</evidence>
<accession>A0A8S2J148</accession>
<proteinExistence type="predicted"/>
<evidence type="ECO:0000256" key="1">
    <source>
        <dbReference type="SAM" id="Phobius"/>
    </source>
</evidence>
<dbReference type="InterPro" id="IPR036181">
    <property type="entry name" value="MIT_dom_sf"/>
</dbReference>
<dbReference type="Proteomes" id="UP000681720">
    <property type="component" value="Unassembled WGS sequence"/>
</dbReference>
<feature type="transmembrane region" description="Helical" evidence="1">
    <location>
        <begin position="200"/>
        <end position="219"/>
    </location>
</feature>
<name>A0A8S2J148_9BILA</name>
<keyword evidence="1" id="KW-1133">Transmembrane helix</keyword>
<evidence type="ECO:0000313" key="3">
    <source>
        <dbReference type="Proteomes" id="UP000681720"/>
    </source>
</evidence>
<feature type="transmembrane region" description="Helical" evidence="1">
    <location>
        <begin position="127"/>
        <end position="145"/>
    </location>
</feature>
<sequence>MDNNTGAQIPMTPINENVCFSVCTSKDDFDKLKQGLTLLEQAKVYDHNRDYYTAIRHYRDGVDYLMDEFMSRTSDEIHDQLSINRMETPNIDDSSNKIPIAIPYRSTALKPRLSTAEANEFVARNQFRLALVFSGIWLSYCWWLSERYRFDFGQYTTIIRLLFCVIHVLTVWKFFQYIIKIAFRLYGLSKRIRAALPRHLTMIVLSLVLFALLTFVLNFKQFLRDAFAIVD</sequence>
<comment type="caution">
    <text evidence="2">The sequence shown here is derived from an EMBL/GenBank/DDBJ whole genome shotgun (WGS) entry which is preliminary data.</text>
</comment>
<gene>
    <name evidence="2" type="ORF">GIL414_LOCUS498</name>
</gene>
<dbReference type="SUPFAM" id="SSF116846">
    <property type="entry name" value="MIT domain"/>
    <property type="match status" value="1"/>
</dbReference>
<organism evidence="2 3">
    <name type="scientific">Rotaria magnacalcarata</name>
    <dbReference type="NCBI Taxonomy" id="392030"/>
    <lineage>
        <taxon>Eukaryota</taxon>
        <taxon>Metazoa</taxon>
        <taxon>Spiralia</taxon>
        <taxon>Gnathifera</taxon>
        <taxon>Rotifera</taxon>
        <taxon>Eurotatoria</taxon>
        <taxon>Bdelloidea</taxon>
        <taxon>Philodinida</taxon>
        <taxon>Philodinidae</taxon>
        <taxon>Rotaria</taxon>
    </lineage>
</organism>
<dbReference type="AlphaFoldDB" id="A0A8S2J148"/>
<keyword evidence="1" id="KW-0472">Membrane</keyword>
<protein>
    <submittedName>
        <fullName evidence="2">Uncharacterized protein</fullName>
    </submittedName>
</protein>
<keyword evidence="1" id="KW-0812">Transmembrane</keyword>
<dbReference type="Gene3D" id="1.20.58.80">
    <property type="entry name" value="Phosphotransferase system, lactose/cellobiose-type IIA subunit"/>
    <property type="match status" value="1"/>
</dbReference>